<feature type="domain" description="HTH cro/C1-type" evidence="2">
    <location>
        <begin position="6"/>
        <end position="60"/>
    </location>
</feature>
<dbReference type="Proteomes" id="UP001596494">
    <property type="component" value="Unassembled WGS sequence"/>
</dbReference>
<proteinExistence type="predicted"/>
<dbReference type="CDD" id="cd00093">
    <property type="entry name" value="HTH_XRE"/>
    <property type="match status" value="1"/>
</dbReference>
<name>A0ABW2K070_9BACI</name>
<comment type="caution">
    <text evidence="3">The sequence shown here is derived from an EMBL/GenBank/DDBJ whole genome shotgun (WGS) entry which is preliminary data.</text>
</comment>
<dbReference type="SMART" id="SM00530">
    <property type="entry name" value="HTH_XRE"/>
    <property type="match status" value="1"/>
</dbReference>
<keyword evidence="1" id="KW-0238">DNA-binding</keyword>
<evidence type="ECO:0000313" key="4">
    <source>
        <dbReference type="Proteomes" id="UP001596494"/>
    </source>
</evidence>
<dbReference type="InterPro" id="IPR001387">
    <property type="entry name" value="Cro/C1-type_HTH"/>
</dbReference>
<dbReference type="EMBL" id="JBHTBY010000002">
    <property type="protein sequence ID" value="MFC7319999.1"/>
    <property type="molecule type" value="Genomic_DNA"/>
</dbReference>
<organism evidence="3 4">
    <name type="scientific">Halobacillus campisalis</name>
    <dbReference type="NCBI Taxonomy" id="435909"/>
    <lineage>
        <taxon>Bacteria</taxon>
        <taxon>Bacillati</taxon>
        <taxon>Bacillota</taxon>
        <taxon>Bacilli</taxon>
        <taxon>Bacillales</taxon>
        <taxon>Bacillaceae</taxon>
        <taxon>Halobacillus</taxon>
    </lineage>
</organism>
<accession>A0ABW2K070</accession>
<dbReference type="PANTHER" id="PTHR46558">
    <property type="entry name" value="TRACRIPTIONAL REGULATORY PROTEIN-RELATED-RELATED"/>
    <property type="match status" value="1"/>
</dbReference>
<gene>
    <name evidence="3" type="ORF">ACFQMN_03760</name>
</gene>
<sequence>MIKNFLTEYRKDYKFSQSYLAAQVNVSRQTIISIEKGKFNPSLELSFKLARVFNVRIDELFYYEEDKV</sequence>
<dbReference type="SUPFAM" id="SSF47413">
    <property type="entry name" value="lambda repressor-like DNA-binding domains"/>
    <property type="match status" value="1"/>
</dbReference>
<dbReference type="InterPro" id="IPR010982">
    <property type="entry name" value="Lambda_DNA-bd_dom_sf"/>
</dbReference>
<dbReference type="PROSITE" id="PS50943">
    <property type="entry name" value="HTH_CROC1"/>
    <property type="match status" value="1"/>
</dbReference>
<keyword evidence="4" id="KW-1185">Reference proteome</keyword>
<reference evidence="4" key="1">
    <citation type="journal article" date="2019" name="Int. J. Syst. Evol. Microbiol.">
        <title>The Global Catalogue of Microorganisms (GCM) 10K type strain sequencing project: providing services to taxonomists for standard genome sequencing and annotation.</title>
        <authorList>
            <consortium name="The Broad Institute Genomics Platform"/>
            <consortium name="The Broad Institute Genome Sequencing Center for Infectious Disease"/>
            <person name="Wu L."/>
            <person name="Ma J."/>
        </authorList>
    </citation>
    <scope>NUCLEOTIDE SEQUENCE [LARGE SCALE GENOMIC DNA]</scope>
    <source>
        <strain evidence="4">CCUG 73951</strain>
    </source>
</reference>
<evidence type="ECO:0000259" key="2">
    <source>
        <dbReference type="PROSITE" id="PS50943"/>
    </source>
</evidence>
<dbReference type="Gene3D" id="1.10.260.40">
    <property type="entry name" value="lambda repressor-like DNA-binding domains"/>
    <property type="match status" value="1"/>
</dbReference>
<evidence type="ECO:0000313" key="3">
    <source>
        <dbReference type="EMBL" id="MFC7319999.1"/>
    </source>
</evidence>
<evidence type="ECO:0000256" key="1">
    <source>
        <dbReference type="ARBA" id="ARBA00023125"/>
    </source>
</evidence>
<dbReference type="Pfam" id="PF01381">
    <property type="entry name" value="HTH_3"/>
    <property type="match status" value="1"/>
</dbReference>
<protein>
    <submittedName>
        <fullName evidence="3">Helix-turn-helix transcriptional regulator</fullName>
    </submittedName>
</protein>
<dbReference type="RefSeq" id="WP_390216208.1">
    <property type="nucleotide sequence ID" value="NZ_JAPVRC010000011.1"/>
</dbReference>
<dbReference type="PANTHER" id="PTHR46558:SF4">
    <property type="entry name" value="DNA-BIDING PHAGE PROTEIN"/>
    <property type="match status" value="1"/>
</dbReference>